<evidence type="ECO:0000256" key="1">
    <source>
        <dbReference type="ARBA" id="ARBA00023015"/>
    </source>
</evidence>
<evidence type="ECO:0000256" key="2">
    <source>
        <dbReference type="ARBA" id="ARBA00023125"/>
    </source>
</evidence>
<proteinExistence type="predicted"/>
<evidence type="ECO:0000259" key="4">
    <source>
        <dbReference type="PROSITE" id="PS50987"/>
    </source>
</evidence>
<keyword evidence="6" id="KW-1185">Reference proteome</keyword>
<dbReference type="InterPro" id="IPR011991">
    <property type="entry name" value="ArsR-like_HTH"/>
</dbReference>
<keyword evidence="2" id="KW-0238">DNA-binding</keyword>
<dbReference type="AlphaFoldDB" id="A0A975M8F7"/>
<dbReference type="InterPro" id="IPR036388">
    <property type="entry name" value="WH-like_DNA-bd_sf"/>
</dbReference>
<dbReference type="KEGG" id="ajg:KKR91_15925"/>
<evidence type="ECO:0000313" key="6">
    <source>
        <dbReference type="Proteomes" id="UP000676885"/>
    </source>
</evidence>
<sequence>MTDARPAAPACDDVTGTCCTPLTSGALGGEEAVRLARLLKALADPTRLRLVSLIAAQENREACVCDLTEPVGLGQPTVSHHLKILVDAGILHREKRGVWAYFSLVPGALEQIGSVFSG</sequence>
<dbReference type="CDD" id="cd00090">
    <property type="entry name" value="HTH_ARSR"/>
    <property type="match status" value="1"/>
</dbReference>
<dbReference type="PANTHER" id="PTHR33154:SF18">
    <property type="entry name" value="ARSENICAL RESISTANCE OPERON REPRESSOR"/>
    <property type="match status" value="1"/>
</dbReference>
<dbReference type="PRINTS" id="PR00778">
    <property type="entry name" value="HTHARSR"/>
</dbReference>
<dbReference type="SUPFAM" id="SSF46785">
    <property type="entry name" value="Winged helix' DNA-binding domain"/>
    <property type="match status" value="1"/>
</dbReference>
<keyword evidence="3" id="KW-0804">Transcription</keyword>
<dbReference type="GO" id="GO:0003700">
    <property type="term" value="F:DNA-binding transcription factor activity"/>
    <property type="evidence" value="ECO:0007669"/>
    <property type="project" value="InterPro"/>
</dbReference>
<dbReference type="InterPro" id="IPR051081">
    <property type="entry name" value="HTH_MetalResp_TranReg"/>
</dbReference>
<evidence type="ECO:0000313" key="5">
    <source>
        <dbReference type="EMBL" id="QWC11875.1"/>
    </source>
</evidence>
<dbReference type="InterPro" id="IPR001845">
    <property type="entry name" value="HTH_ArsR_DNA-bd_dom"/>
</dbReference>
<dbReference type="PANTHER" id="PTHR33154">
    <property type="entry name" value="TRANSCRIPTIONAL REGULATOR, ARSR FAMILY"/>
    <property type="match status" value="1"/>
</dbReference>
<organism evidence="5 6">
    <name type="scientific">Arthrobacter jiangjiafuii</name>
    <dbReference type="NCBI Taxonomy" id="2817475"/>
    <lineage>
        <taxon>Bacteria</taxon>
        <taxon>Bacillati</taxon>
        <taxon>Actinomycetota</taxon>
        <taxon>Actinomycetes</taxon>
        <taxon>Micrococcales</taxon>
        <taxon>Micrococcaceae</taxon>
        <taxon>Arthrobacter</taxon>
    </lineage>
</organism>
<dbReference type="NCBIfam" id="NF033788">
    <property type="entry name" value="HTH_metalloreg"/>
    <property type="match status" value="1"/>
</dbReference>
<gene>
    <name evidence="5" type="ORF">KKR91_15925</name>
</gene>
<protein>
    <submittedName>
        <fullName evidence="5">Metalloregulator ArsR/SmtB family transcription factor</fullName>
    </submittedName>
</protein>
<dbReference type="SMART" id="SM00418">
    <property type="entry name" value="HTH_ARSR"/>
    <property type="match status" value="1"/>
</dbReference>
<name>A0A975M8F7_9MICC</name>
<reference evidence="5 6" key="1">
    <citation type="submission" date="2021-05" db="EMBL/GenBank/DDBJ databases">
        <title>Novel species in genus Arthrobacter.</title>
        <authorList>
            <person name="Zhang G."/>
        </authorList>
    </citation>
    <scope>NUCLEOTIDE SEQUENCE [LARGE SCALE GENOMIC DNA]</scope>
    <source>
        <strain evidence="6">zg-ZUI227</strain>
    </source>
</reference>
<dbReference type="InterPro" id="IPR036390">
    <property type="entry name" value="WH_DNA-bd_sf"/>
</dbReference>
<dbReference type="Pfam" id="PF01022">
    <property type="entry name" value="HTH_5"/>
    <property type="match status" value="1"/>
</dbReference>
<accession>A0A975M8F7</accession>
<dbReference type="GO" id="GO:0003677">
    <property type="term" value="F:DNA binding"/>
    <property type="evidence" value="ECO:0007669"/>
    <property type="project" value="UniProtKB-KW"/>
</dbReference>
<keyword evidence="1" id="KW-0805">Transcription regulation</keyword>
<dbReference type="PROSITE" id="PS50987">
    <property type="entry name" value="HTH_ARSR_2"/>
    <property type="match status" value="1"/>
</dbReference>
<feature type="domain" description="HTH arsR-type" evidence="4">
    <location>
        <begin position="27"/>
        <end position="118"/>
    </location>
</feature>
<dbReference type="Gene3D" id="1.10.10.10">
    <property type="entry name" value="Winged helix-like DNA-binding domain superfamily/Winged helix DNA-binding domain"/>
    <property type="match status" value="1"/>
</dbReference>
<dbReference type="Proteomes" id="UP000676885">
    <property type="component" value="Chromosome"/>
</dbReference>
<evidence type="ECO:0000256" key="3">
    <source>
        <dbReference type="ARBA" id="ARBA00023163"/>
    </source>
</evidence>
<dbReference type="EMBL" id="CP076022">
    <property type="protein sequence ID" value="QWC11875.1"/>
    <property type="molecule type" value="Genomic_DNA"/>
</dbReference>